<keyword evidence="3" id="KW-0966">Cell projection</keyword>
<sequence length="511" mass="53052">MFADKSGHRRRIPEDNLHPILIAGAAAQPMGISPPAEAERTNAPRVPDRGEGEAALAIEAFSAVFRQVSEEHIRTPNGAPMPEATPAASEAEKDTAPADGKSPKAQDQLAEILPEKPAPVAKAGTNLLQTTEPRLLSSTRSVEGIEGKASGSALRNLTAAEGHSNTIQNTAEGDVPAPLPKPANPANAILSTAPTSQPLPASATQGPSATDRGPYVSAPGTSSSKRPDTLAASGPLVPAKSGPPPTLAAQGESQPVQWAQPSLRAETPSVPRTLTAPSLHAIITSHNPATRPAARRDLIDPPSAISAERPSPGRISRADLKVPMAQLAPTNSGSLTGSGKESPFHLPPAFEAELPVGLRTDAHVQQATSQASTILNRTEMAQHVSRQIAEAIHQLPGRPVEISLSPEELGRVRLAVSSSEAGIVVNVFAERAETIDLMRRHINALETAFTAIGYSDIAFSFAGGSGADQPSDFNERIAGDKDAGPGSETEATGPLTVDLDATRTTGLDLRL</sequence>
<keyword evidence="4" id="KW-1185">Reference proteome</keyword>
<dbReference type="RefSeq" id="WP_367875775.1">
    <property type="nucleotide sequence ID" value="NZ_JBFNXX010000001.1"/>
</dbReference>
<keyword evidence="3" id="KW-0282">Flagellum</keyword>
<accession>A0ABV3RGP8</accession>
<name>A0ABV3RGP8_9RHOB</name>
<reference evidence="3 4" key="1">
    <citation type="submission" date="2024-07" db="EMBL/GenBank/DDBJ databases">
        <title>Marimonas sp.nov., isolated from tidal-flat sediment.</title>
        <authorList>
            <person name="Jayan J.N."/>
            <person name="Lee S.S."/>
        </authorList>
    </citation>
    <scope>NUCLEOTIDE SEQUENCE [LARGE SCALE GENOMIC DNA]</scope>
    <source>
        <strain evidence="3 4">MJW-29</strain>
    </source>
</reference>
<feature type="domain" description="Flagellar hook-length control protein-like C-terminal" evidence="2">
    <location>
        <begin position="400"/>
        <end position="468"/>
    </location>
</feature>
<keyword evidence="3" id="KW-0969">Cilium</keyword>
<protein>
    <submittedName>
        <fullName evidence="3">Flagellar hook-length control protein FliK</fullName>
    </submittedName>
</protein>
<proteinExistence type="predicted"/>
<organism evidence="3 4">
    <name type="scientific">Sulfitobacter sediminis</name>
    <dbReference type="NCBI Taxonomy" id="3234186"/>
    <lineage>
        <taxon>Bacteria</taxon>
        <taxon>Pseudomonadati</taxon>
        <taxon>Pseudomonadota</taxon>
        <taxon>Alphaproteobacteria</taxon>
        <taxon>Rhodobacterales</taxon>
        <taxon>Roseobacteraceae</taxon>
        <taxon>Sulfitobacter</taxon>
    </lineage>
</organism>
<feature type="compositionally biased region" description="Basic and acidic residues" evidence="1">
    <location>
        <begin position="37"/>
        <end position="52"/>
    </location>
</feature>
<dbReference type="InterPro" id="IPR038610">
    <property type="entry name" value="FliK-like_C_sf"/>
</dbReference>
<feature type="region of interest" description="Disordered" evidence="1">
    <location>
        <begin position="73"/>
        <end position="107"/>
    </location>
</feature>
<dbReference type="Pfam" id="PF02120">
    <property type="entry name" value="Flg_hook"/>
    <property type="match status" value="1"/>
</dbReference>
<dbReference type="EMBL" id="JBFNXX010000001">
    <property type="protein sequence ID" value="MEW9918074.1"/>
    <property type="molecule type" value="Genomic_DNA"/>
</dbReference>
<feature type="region of interest" description="Disordered" evidence="1">
    <location>
        <begin position="1"/>
        <end position="53"/>
    </location>
</feature>
<gene>
    <name evidence="3" type="ORF">AB2B41_00525</name>
</gene>
<dbReference type="InterPro" id="IPR021136">
    <property type="entry name" value="Flagellar_hook_control-like_C"/>
</dbReference>
<dbReference type="Gene3D" id="3.30.750.140">
    <property type="match status" value="1"/>
</dbReference>
<feature type="region of interest" description="Disordered" evidence="1">
    <location>
        <begin position="470"/>
        <end position="499"/>
    </location>
</feature>
<feature type="region of interest" description="Disordered" evidence="1">
    <location>
        <begin position="124"/>
        <end position="259"/>
    </location>
</feature>
<feature type="compositionally biased region" description="Polar residues" evidence="1">
    <location>
        <begin position="126"/>
        <end position="141"/>
    </location>
</feature>
<evidence type="ECO:0000313" key="3">
    <source>
        <dbReference type="EMBL" id="MEW9918074.1"/>
    </source>
</evidence>
<evidence type="ECO:0000259" key="2">
    <source>
        <dbReference type="Pfam" id="PF02120"/>
    </source>
</evidence>
<evidence type="ECO:0000313" key="4">
    <source>
        <dbReference type="Proteomes" id="UP001556098"/>
    </source>
</evidence>
<dbReference type="Proteomes" id="UP001556098">
    <property type="component" value="Unassembled WGS sequence"/>
</dbReference>
<feature type="compositionally biased region" description="Basic and acidic residues" evidence="1">
    <location>
        <begin position="90"/>
        <end position="104"/>
    </location>
</feature>
<feature type="compositionally biased region" description="Polar residues" evidence="1">
    <location>
        <begin position="189"/>
        <end position="208"/>
    </location>
</feature>
<comment type="caution">
    <text evidence="3">The sequence shown here is derived from an EMBL/GenBank/DDBJ whole genome shotgun (WGS) entry which is preliminary data.</text>
</comment>
<dbReference type="CDD" id="cd17470">
    <property type="entry name" value="T3SS_Flik_C"/>
    <property type="match status" value="1"/>
</dbReference>
<feature type="compositionally biased region" description="Basic and acidic residues" evidence="1">
    <location>
        <begin position="473"/>
        <end position="483"/>
    </location>
</feature>
<evidence type="ECO:0000256" key="1">
    <source>
        <dbReference type="SAM" id="MobiDB-lite"/>
    </source>
</evidence>